<reference evidence="1" key="1">
    <citation type="submission" date="2025-08" db="UniProtKB">
        <authorList>
            <consortium name="Ensembl"/>
        </authorList>
    </citation>
    <scope>IDENTIFICATION</scope>
</reference>
<keyword evidence="2" id="KW-1185">Reference proteome</keyword>
<evidence type="ECO:0000313" key="1">
    <source>
        <dbReference type="Ensembl" id="ENSZLMP00000017830.1"/>
    </source>
</evidence>
<dbReference type="Proteomes" id="UP000694401">
    <property type="component" value="Unassembled WGS sequence"/>
</dbReference>
<reference evidence="1" key="2">
    <citation type="submission" date="2025-09" db="UniProtKB">
        <authorList>
            <consortium name="Ensembl"/>
        </authorList>
    </citation>
    <scope>IDENTIFICATION</scope>
</reference>
<name>A0A8D2PPM7_ZOSLA</name>
<proteinExistence type="predicted"/>
<evidence type="ECO:0000313" key="2">
    <source>
        <dbReference type="Proteomes" id="UP000694401"/>
    </source>
</evidence>
<dbReference type="AlphaFoldDB" id="A0A8D2PPM7"/>
<sequence length="113" mass="12590">MRACSGRQPIMQTIMAGKMEMVLPAMYMMNRFMGICFSGARATSQHATLRGRHVWCTSTCVARRSRHLGCPARTARKPCLCVQPCRCQEPAGTRTPIPRRAPVCAPLGRTCRH</sequence>
<organism evidence="1 2">
    <name type="scientific">Zosterops lateralis melanops</name>
    <dbReference type="NCBI Taxonomy" id="1220523"/>
    <lineage>
        <taxon>Eukaryota</taxon>
        <taxon>Metazoa</taxon>
        <taxon>Chordata</taxon>
        <taxon>Craniata</taxon>
        <taxon>Vertebrata</taxon>
        <taxon>Euteleostomi</taxon>
        <taxon>Archelosauria</taxon>
        <taxon>Archosauria</taxon>
        <taxon>Dinosauria</taxon>
        <taxon>Saurischia</taxon>
        <taxon>Theropoda</taxon>
        <taxon>Coelurosauria</taxon>
        <taxon>Aves</taxon>
        <taxon>Neognathae</taxon>
        <taxon>Neoaves</taxon>
        <taxon>Telluraves</taxon>
        <taxon>Australaves</taxon>
        <taxon>Passeriformes</taxon>
        <taxon>Sylvioidea</taxon>
        <taxon>Zosteropidae</taxon>
        <taxon>Zosterops</taxon>
    </lineage>
</organism>
<accession>A0A8D2PPM7</accession>
<protein>
    <submittedName>
        <fullName evidence="1">Uncharacterized protein</fullName>
    </submittedName>
</protein>
<dbReference type="Ensembl" id="ENSZLMT00000018327.1">
    <property type="protein sequence ID" value="ENSZLMP00000017830.1"/>
    <property type="gene ID" value="ENSZLMG00000012364.1"/>
</dbReference>